<keyword evidence="3" id="KW-0820">tRNA-binding</keyword>
<evidence type="ECO:0000313" key="12">
    <source>
        <dbReference type="Proteomes" id="UP000001064"/>
    </source>
</evidence>
<evidence type="ECO:0000256" key="2">
    <source>
        <dbReference type="ARBA" id="ARBA00013168"/>
    </source>
</evidence>
<dbReference type="STRING" id="5786.F0ZIJ7"/>
<dbReference type="OrthoDB" id="2423964at2759"/>
<dbReference type="InParanoid" id="F0ZIJ7"/>
<accession>F0ZIJ7</accession>
<evidence type="ECO:0000256" key="4">
    <source>
        <dbReference type="ARBA" id="ARBA00022598"/>
    </source>
</evidence>
<dbReference type="GO" id="GO:0004813">
    <property type="term" value="F:alanine-tRNA ligase activity"/>
    <property type="evidence" value="ECO:0007669"/>
    <property type="project" value="UniProtKB-EC"/>
</dbReference>
<sequence length="183" mass="20950">MRKFLNYFETNKRKRLPSSSLIPHNDSTLLFTNAGMVQFKNQFTALEESKYKLVTTSQKCVRAGGNQNDLENVGYTARHHTFFEMLDSIQQAWNLLTKDFGLPKERLAISVLEGDEGEVKLGFQMIKLSIPCVDTGLGLERMATVLQEKTTNYDIDLFQNLINSFKEQVMIDPPKAFIQCFIL</sequence>
<dbReference type="Proteomes" id="UP000001064">
    <property type="component" value="Unassembled WGS sequence"/>
</dbReference>
<dbReference type="FunFam" id="3.30.930.10:FF:000251">
    <property type="entry name" value="Uncharacterized protein"/>
    <property type="match status" value="1"/>
</dbReference>
<name>F0ZIJ7_DICPU</name>
<feature type="domain" description="Alanyl-transfer RNA synthetases family profile" evidence="10">
    <location>
        <begin position="1"/>
        <end position="183"/>
    </location>
</feature>
<dbReference type="InterPro" id="IPR050058">
    <property type="entry name" value="Ala-tRNA_ligase"/>
</dbReference>
<keyword evidence="5" id="KW-0547">Nucleotide-binding</keyword>
<keyword evidence="9" id="KW-0030">Aminoacyl-tRNA synthetase</keyword>
<protein>
    <recommendedName>
        <fullName evidence="2">alanine--tRNA ligase</fullName>
        <ecNumber evidence="2">6.1.1.7</ecNumber>
    </recommendedName>
</protein>
<dbReference type="PANTHER" id="PTHR11777">
    <property type="entry name" value="ALANYL-TRNA SYNTHETASE"/>
    <property type="match status" value="1"/>
</dbReference>
<dbReference type="InterPro" id="IPR018165">
    <property type="entry name" value="Ala-tRNA-synth_IIc_core"/>
</dbReference>
<keyword evidence="4" id="KW-0436">Ligase</keyword>
<proteinExistence type="inferred from homology"/>
<dbReference type="GO" id="GO:0000049">
    <property type="term" value="F:tRNA binding"/>
    <property type="evidence" value="ECO:0007669"/>
    <property type="project" value="UniProtKB-KW"/>
</dbReference>
<dbReference type="VEuPathDB" id="AmoebaDB:DICPUDRAFT_151319"/>
<comment type="similarity">
    <text evidence="1">Belongs to the class-II aminoacyl-tRNA synthetase family.</text>
</comment>
<reference evidence="12" key="1">
    <citation type="journal article" date="2011" name="Genome Biol.">
        <title>Comparative genomics of the social amoebae Dictyostelium discoideum and Dictyostelium purpureum.</title>
        <authorList>
            <consortium name="US DOE Joint Genome Institute (JGI-PGF)"/>
            <person name="Sucgang R."/>
            <person name="Kuo A."/>
            <person name="Tian X."/>
            <person name="Salerno W."/>
            <person name="Parikh A."/>
            <person name="Feasley C.L."/>
            <person name="Dalin E."/>
            <person name="Tu H."/>
            <person name="Huang E."/>
            <person name="Barry K."/>
            <person name="Lindquist E."/>
            <person name="Shapiro H."/>
            <person name="Bruce D."/>
            <person name="Schmutz J."/>
            <person name="Salamov A."/>
            <person name="Fey P."/>
            <person name="Gaudet P."/>
            <person name="Anjard C."/>
            <person name="Babu M.M."/>
            <person name="Basu S."/>
            <person name="Bushmanova Y."/>
            <person name="van der Wel H."/>
            <person name="Katoh-Kurasawa M."/>
            <person name="Dinh C."/>
            <person name="Coutinho P.M."/>
            <person name="Saito T."/>
            <person name="Elias M."/>
            <person name="Schaap P."/>
            <person name="Kay R.R."/>
            <person name="Henrissat B."/>
            <person name="Eichinger L."/>
            <person name="Rivero F."/>
            <person name="Putnam N.H."/>
            <person name="West C.M."/>
            <person name="Loomis W.F."/>
            <person name="Chisholm R.L."/>
            <person name="Shaulsky G."/>
            <person name="Strassmann J.E."/>
            <person name="Queller D.C."/>
            <person name="Kuspa A."/>
            <person name="Grigoriev I.V."/>
        </authorList>
    </citation>
    <scope>NUCLEOTIDE SEQUENCE [LARGE SCALE GENOMIC DNA]</scope>
    <source>
        <strain evidence="12">QSDP1</strain>
    </source>
</reference>
<evidence type="ECO:0000256" key="8">
    <source>
        <dbReference type="ARBA" id="ARBA00022917"/>
    </source>
</evidence>
<dbReference type="EMBL" id="GL871033">
    <property type="protein sequence ID" value="EGC36227.1"/>
    <property type="molecule type" value="Genomic_DNA"/>
</dbReference>
<keyword evidence="7" id="KW-0694">RNA-binding</keyword>
<evidence type="ECO:0000256" key="6">
    <source>
        <dbReference type="ARBA" id="ARBA00022840"/>
    </source>
</evidence>
<dbReference type="RefSeq" id="XP_003287236.1">
    <property type="nucleotide sequence ID" value="XM_003287188.1"/>
</dbReference>
<dbReference type="GO" id="GO:0005524">
    <property type="term" value="F:ATP binding"/>
    <property type="evidence" value="ECO:0007669"/>
    <property type="project" value="UniProtKB-KW"/>
</dbReference>
<keyword evidence="8" id="KW-0648">Protein biosynthesis</keyword>
<organism evidence="11 12">
    <name type="scientific">Dictyostelium purpureum</name>
    <name type="common">Slime mold</name>
    <dbReference type="NCBI Taxonomy" id="5786"/>
    <lineage>
        <taxon>Eukaryota</taxon>
        <taxon>Amoebozoa</taxon>
        <taxon>Evosea</taxon>
        <taxon>Eumycetozoa</taxon>
        <taxon>Dictyostelia</taxon>
        <taxon>Dictyosteliales</taxon>
        <taxon>Dictyosteliaceae</taxon>
        <taxon>Dictyostelium</taxon>
    </lineage>
</organism>
<dbReference type="InterPro" id="IPR045864">
    <property type="entry name" value="aa-tRNA-synth_II/BPL/LPL"/>
</dbReference>
<evidence type="ECO:0000256" key="7">
    <source>
        <dbReference type="ARBA" id="ARBA00022884"/>
    </source>
</evidence>
<dbReference type="GO" id="GO:0006419">
    <property type="term" value="P:alanyl-tRNA aminoacylation"/>
    <property type="evidence" value="ECO:0007669"/>
    <property type="project" value="InterPro"/>
</dbReference>
<dbReference type="PANTHER" id="PTHR11777:SF9">
    <property type="entry name" value="ALANINE--TRNA LIGASE, CYTOPLASMIC"/>
    <property type="match status" value="1"/>
</dbReference>
<dbReference type="SUPFAM" id="SSF55681">
    <property type="entry name" value="Class II aaRS and biotin synthetases"/>
    <property type="match status" value="1"/>
</dbReference>
<dbReference type="GeneID" id="10501043"/>
<dbReference type="EC" id="6.1.1.7" evidence="2"/>
<evidence type="ECO:0000256" key="3">
    <source>
        <dbReference type="ARBA" id="ARBA00022555"/>
    </source>
</evidence>
<dbReference type="eggNOG" id="KOG0188">
    <property type="taxonomic scope" value="Eukaryota"/>
</dbReference>
<dbReference type="Gene3D" id="3.30.930.10">
    <property type="entry name" value="Bira Bifunctional Protein, Domain 2"/>
    <property type="match status" value="1"/>
</dbReference>
<keyword evidence="12" id="KW-1185">Reference proteome</keyword>
<dbReference type="AlphaFoldDB" id="F0ZIJ7"/>
<evidence type="ECO:0000313" key="11">
    <source>
        <dbReference type="EMBL" id="EGC36227.1"/>
    </source>
</evidence>
<dbReference type="Pfam" id="PF01411">
    <property type="entry name" value="tRNA-synt_2c"/>
    <property type="match status" value="1"/>
</dbReference>
<evidence type="ECO:0000256" key="5">
    <source>
        <dbReference type="ARBA" id="ARBA00022741"/>
    </source>
</evidence>
<dbReference type="PROSITE" id="PS50860">
    <property type="entry name" value="AA_TRNA_LIGASE_II_ALA"/>
    <property type="match status" value="1"/>
</dbReference>
<evidence type="ECO:0000256" key="1">
    <source>
        <dbReference type="ARBA" id="ARBA00008226"/>
    </source>
</evidence>
<evidence type="ECO:0000256" key="9">
    <source>
        <dbReference type="ARBA" id="ARBA00023146"/>
    </source>
</evidence>
<evidence type="ECO:0000259" key="10">
    <source>
        <dbReference type="PROSITE" id="PS50860"/>
    </source>
</evidence>
<keyword evidence="6" id="KW-0067">ATP-binding</keyword>
<gene>
    <name evidence="11" type="ORF">DICPUDRAFT_151319</name>
</gene>
<dbReference type="KEGG" id="dpp:DICPUDRAFT_151319"/>
<dbReference type="InterPro" id="IPR018164">
    <property type="entry name" value="Ala-tRNA-synth_IIc_N"/>
</dbReference>